<dbReference type="eggNOG" id="ENOG502SNA7">
    <property type="taxonomic scope" value="Eukaryota"/>
</dbReference>
<protein>
    <submittedName>
        <fullName evidence="1">Uncharacterized protein</fullName>
    </submittedName>
</protein>
<sequence>MQVTSYAKALTLFESGQLHLYDITLDTQPSIPGRSTTMVLMGGSTGDGAGLDMSGIAPDIRMWDADCTFPQHGINLGIAPVKTGEMLQMEMAKQGAAQMPWVLFSANDDALCIAWAGVSWPDLSAYVWVGDWARACGRDWYYSNTFLQGTNHKPPCQWMDLDGERPETGFSLHWPSFTMDPAEVPTNKTHIDRIKHHICQGPPYESHTDRDPRGLRCNPDYEFPDWTDDSLWNCDGSRRTDGNYLSDDHCKYTNNTEPELGAPPTRGSQAHDSSLVITDDPAHSAEELCAHRTSRGPNLVNTHGGNYCHMVDKSIWPVCSSKTASDCFDKDAQLLMVEGVSKRDTHYKKIIDWTGNSNNDSS</sequence>
<dbReference type="OrthoDB" id="4633562at2759"/>
<proteinExistence type="predicted"/>
<gene>
    <name evidence="1" type="ORF">UCREL1_60</name>
</gene>
<organism evidence="1 2">
    <name type="scientific">Eutypa lata (strain UCR-EL1)</name>
    <name type="common">Grapevine dieback disease fungus</name>
    <name type="synonym">Eutypa armeniacae</name>
    <dbReference type="NCBI Taxonomy" id="1287681"/>
    <lineage>
        <taxon>Eukaryota</taxon>
        <taxon>Fungi</taxon>
        <taxon>Dikarya</taxon>
        <taxon>Ascomycota</taxon>
        <taxon>Pezizomycotina</taxon>
        <taxon>Sordariomycetes</taxon>
        <taxon>Xylariomycetidae</taxon>
        <taxon>Xylariales</taxon>
        <taxon>Diatrypaceae</taxon>
        <taxon>Eutypa</taxon>
    </lineage>
</organism>
<name>M7T1R1_EUTLA</name>
<evidence type="ECO:0000313" key="1">
    <source>
        <dbReference type="EMBL" id="EMR72879.1"/>
    </source>
</evidence>
<dbReference type="KEGG" id="ela:UCREL1_60"/>
<accession>M7T1R1</accession>
<evidence type="ECO:0000313" key="2">
    <source>
        <dbReference type="Proteomes" id="UP000012174"/>
    </source>
</evidence>
<dbReference type="EMBL" id="KB705359">
    <property type="protein sequence ID" value="EMR72879.1"/>
    <property type="molecule type" value="Genomic_DNA"/>
</dbReference>
<dbReference type="Proteomes" id="UP000012174">
    <property type="component" value="Unassembled WGS sequence"/>
</dbReference>
<dbReference type="AlphaFoldDB" id="M7T1R1"/>
<keyword evidence="2" id="KW-1185">Reference proteome</keyword>
<dbReference type="HOGENOM" id="CLU_046577_0_0_1"/>
<reference evidence="2" key="1">
    <citation type="journal article" date="2013" name="Genome Announc.">
        <title>Draft genome sequence of the grapevine dieback fungus Eutypa lata UCR-EL1.</title>
        <authorList>
            <person name="Blanco-Ulate B."/>
            <person name="Rolshausen P.E."/>
            <person name="Cantu D."/>
        </authorList>
    </citation>
    <scope>NUCLEOTIDE SEQUENCE [LARGE SCALE GENOMIC DNA]</scope>
    <source>
        <strain evidence="2">UCR-EL1</strain>
    </source>
</reference>